<keyword evidence="3" id="KW-0442">Lipid degradation</keyword>
<accession>A0A3Q0FLI4</accession>
<evidence type="ECO:0000256" key="3">
    <source>
        <dbReference type="PROSITE-ProRule" id="PRU00555"/>
    </source>
</evidence>
<gene>
    <name evidence="6" type="primary">LOC112548143</name>
</gene>
<dbReference type="RefSeq" id="XP_025048501.1">
    <property type="nucleotide sequence ID" value="XM_025192716.1"/>
</dbReference>
<dbReference type="Proteomes" id="UP000189705">
    <property type="component" value="Unplaced"/>
</dbReference>
<dbReference type="GO" id="GO:0005829">
    <property type="term" value="C:cytosol"/>
    <property type="evidence" value="ECO:0007669"/>
    <property type="project" value="TreeGrafter"/>
</dbReference>
<dbReference type="GeneID" id="112548143"/>
<dbReference type="PROSITE" id="PS51210">
    <property type="entry name" value="PLA2C"/>
    <property type="match status" value="1"/>
</dbReference>
<dbReference type="GO" id="GO:0005635">
    <property type="term" value="C:nuclear envelope"/>
    <property type="evidence" value="ECO:0007669"/>
    <property type="project" value="TreeGrafter"/>
</dbReference>
<dbReference type="SUPFAM" id="SSF52151">
    <property type="entry name" value="FabD/lysophospholipase-like"/>
    <property type="match status" value="1"/>
</dbReference>
<dbReference type="InterPro" id="IPR016035">
    <property type="entry name" value="Acyl_Trfase/lysoPLipase"/>
</dbReference>
<keyword evidence="5" id="KW-1185">Reference proteome</keyword>
<dbReference type="STRING" id="38654.A0A3Q0FLI4"/>
<evidence type="ECO:0000313" key="5">
    <source>
        <dbReference type="Proteomes" id="UP000189705"/>
    </source>
</evidence>
<evidence type="ECO:0000256" key="2">
    <source>
        <dbReference type="ARBA" id="ARBA00023098"/>
    </source>
</evidence>
<keyword evidence="2 3" id="KW-0443">Lipid metabolism</keyword>
<organism evidence="5 6">
    <name type="scientific">Alligator sinensis</name>
    <name type="common">Chinese alligator</name>
    <dbReference type="NCBI Taxonomy" id="38654"/>
    <lineage>
        <taxon>Eukaryota</taxon>
        <taxon>Metazoa</taxon>
        <taxon>Chordata</taxon>
        <taxon>Craniata</taxon>
        <taxon>Vertebrata</taxon>
        <taxon>Euteleostomi</taxon>
        <taxon>Archelosauria</taxon>
        <taxon>Archosauria</taxon>
        <taxon>Crocodylia</taxon>
        <taxon>Alligatoridae</taxon>
        <taxon>Alligatorinae</taxon>
        <taxon>Alligator</taxon>
    </lineage>
</organism>
<feature type="non-terminal residue" evidence="6">
    <location>
        <position position="1"/>
    </location>
</feature>
<feature type="domain" description="PLA2c" evidence="4">
    <location>
        <begin position="1"/>
        <end position="293"/>
    </location>
</feature>
<dbReference type="Gene3D" id="3.40.1090.10">
    <property type="entry name" value="Cytosolic phospholipase A2 catalytic domain"/>
    <property type="match status" value="1"/>
</dbReference>
<name>A0A3Q0FLI4_ALLSI</name>
<dbReference type="GO" id="GO:0005544">
    <property type="term" value="F:calcium-dependent phospholipid binding"/>
    <property type="evidence" value="ECO:0007669"/>
    <property type="project" value="TreeGrafter"/>
</dbReference>
<evidence type="ECO:0000313" key="6">
    <source>
        <dbReference type="RefSeq" id="XP_025048501.1"/>
    </source>
</evidence>
<evidence type="ECO:0000259" key="4">
    <source>
        <dbReference type="PROSITE" id="PS51210"/>
    </source>
</evidence>
<keyword evidence="1 3" id="KW-0378">Hydrolase</keyword>
<dbReference type="KEGG" id="asn:112548143"/>
<dbReference type="PANTHER" id="PTHR10728">
    <property type="entry name" value="CYTOSOLIC PHOSPHOLIPASE A2"/>
    <property type="match status" value="1"/>
</dbReference>
<dbReference type="GO" id="GO:0005509">
    <property type="term" value="F:calcium ion binding"/>
    <property type="evidence" value="ECO:0007669"/>
    <property type="project" value="TreeGrafter"/>
</dbReference>
<protein>
    <submittedName>
        <fullName evidence="6">Cytosolic phospholipase A2 gamma-like</fullName>
    </submittedName>
</protein>
<sequence>TWFEFTPHEASFLGHRASVDIKYFGSEFEGGVVKTKKKEMNISYHRGLWGSCIGSKEENIKFIKEMLSSCFTELLGSPSTHHESQDDNQAFFPTESIMNISRIVHKTNKCLLHWKWGSINNFLYKFSGINSAELMEDKIISLIDAGVAINCAYPLILRPERKVKLILSFDYSSGDPFKTLKQAVEYCRQNSIPFPEVDENLLQDENNPSDVYIFRGENAPTVMHFPLFNTVNVPGHVTDSRSEFKSVRCMYNKEDFSKLLQAAKLNVSNNKDNILKEIRHIMDSSNRKNSYSL</sequence>
<dbReference type="AlphaFoldDB" id="A0A3Q0FLI4"/>
<dbReference type="Pfam" id="PF01735">
    <property type="entry name" value="PLA2_B"/>
    <property type="match status" value="1"/>
</dbReference>
<dbReference type="GO" id="GO:0046475">
    <property type="term" value="P:glycerophospholipid catabolic process"/>
    <property type="evidence" value="ECO:0007669"/>
    <property type="project" value="TreeGrafter"/>
</dbReference>
<proteinExistence type="predicted"/>
<dbReference type="PANTHER" id="PTHR10728:SF39">
    <property type="entry name" value="CYTOSOLIC PHOSPHOLIPASE A2 GAMMA"/>
    <property type="match status" value="1"/>
</dbReference>
<dbReference type="GO" id="GO:0047498">
    <property type="term" value="F:calcium-dependent phospholipase A2 activity"/>
    <property type="evidence" value="ECO:0007669"/>
    <property type="project" value="TreeGrafter"/>
</dbReference>
<dbReference type="InterPro" id="IPR002642">
    <property type="entry name" value="LysoPLipase_cat_dom"/>
</dbReference>
<reference evidence="6" key="1">
    <citation type="submission" date="2025-08" db="UniProtKB">
        <authorList>
            <consortium name="RefSeq"/>
        </authorList>
    </citation>
    <scope>IDENTIFICATION</scope>
</reference>
<dbReference type="GO" id="GO:0005654">
    <property type="term" value="C:nucleoplasm"/>
    <property type="evidence" value="ECO:0007669"/>
    <property type="project" value="TreeGrafter"/>
</dbReference>
<evidence type="ECO:0000256" key="1">
    <source>
        <dbReference type="ARBA" id="ARBA00022801"/>
    </source>
</evidence>
<dbReference type="InParanoid" id="A0A3Q0FLI4"/>